<evidence type="ECO:0000259" key="8">
    <source>
        <dbReference type="Pfam" id="PF00155"/>
    </source>
</evidence>
<dbReference type="CDD" id="cd00609">
    <property type="entry name" value="AAT_like"/>
    <property type="match status" value="1"/>
</dbReference>
<dbReference type="PANTHER" id="PTHR46383:SF2">
    <property type="entry name" value="AMINOTRANSFERASE"/>
    <property type="match status" value="1"/>
</dbReference>
<keyword evidence="3 6" id="KW-0032">Aminotransferase</keyword>
<dbReference type="KEGG" id="ltr:EVS81_04925"/>
<evidence type="ECO:0000256" key="4">
    <source>
        <dbReference type="ARBA" id="ARBA00022679"/>
    </source>
</evidence>
<feature type="compositionally biased region" description="Basic and acidic residues" evidence="7">
    <location>
        <begin position="1"/>
        <end position="10"/>
    </location>
</feature>
<feature type="compositionally biased region" description="Polar residues" evidence="7">
    <location>
        <begin position="13"/>
        <end position="29"/>
    </location>
</feature>
<comment type="similarity">
    <text evidence="2 6">Belongs to the class-I pyridoxal-phosphate-dependent aminotransferase family.</text>
</comment>
<evidence type="ECO:0000256" key="6">
    <source>
        <dbReference type="RuleBase" id="RU000481"/>
    </source>
</evidence>
<dbReference type="InterPro" id="IPR004838">
    <property type="entry name" value="NHTrfase_class1_PyrdxlP-BS"/>
</dbReference>
<dbReference type="AlphaFoldDB" id="A0A4P6KD84"/>
<keyword evidence="5" id="KW-0663">Pyridoxal phosphate</keyword>
<dbReference type="Proteomes" id="UP000289260">
    <property type="component" value="Chromosome"/>
</dbReference>
<evidence type="ECO:0000256" key="5">
    <source>
        <dbReference type="ARBA" id="ARBA00022898"/>
    </source>
</evidence>
<dbReference type="GO" id="GO:0006520">
    <property type="term" value="P:amino acid metabolic process"/>
    <property type="evidence" value="ECO:0007669"/>
    <property type="project" value="InterPro"/>
</dbReference>
<dbReference type="SUPFAM" id="SSF53383">
    <property type="entry name" value="PLP-dependent transferases"/>
    <property type="match status" value="1"/>
</dbReference>
<dbReference type="PANTHER" id="PTHR46383">
    <property type="entry name" value="ASPARTATE AMINOTRANSFERASE"/>
    <property type="match status" value="1"/>
</dbReference>
<organism evidence="9 10">
    <name type="scientific">Leucobacter triazinivorans</name>
    <dbReference type="NCBI Taxonomy" id="1784719"/>
    <lineage>
        <taxon>Bacteria</taxon>
        <taxon>Bacillati</taxon>
        <taxon>Actinomycetota</taxon>
        <taxon>Actinomycetes</taxon>
        <taxon>Micrococcales</taxon>
        <taxon>Microbacteriaceae</taxon>
        <taxon>Leucobacter</taxon>
    </lineage>
</organism>
<evidence type="ECO:0000313" key="10">
    <source>
        <dbReference type="Proteomes" id="UP000289260"/>
    </source>
</evidence>
<evidence type="ECO:0000256" key="2">
    <source>
        <dbReference type="ARBA" id="ARBA00007441"/>
    </source>
</evidence>
<feature type="domain" description="Aminotransferase class I/classII large" evidence="8">
    <location>
        <begin position="77"/>
        <end position="400"/>
    </location>
</feature>
<name>A0A4P6KD84_9MICO</name>
<dbReference type="GO" id="GO:0030170">
    <property type="term" value="F:pyridoxal phosphate binding"/>
    <property type="evidence" value="ECO:0007669"/>
    <property type="project" value="InterPro"/>
</dbReference>
<dbReference type="Pfam" id="PF00155">
    <property type="entry name" value="Aminotran_1_2"/>
    <property type="match status" value="1"/>
</dbReference>
<dbReference type="InterPro" id="IPR050596">
    <property type="entry name" value="AspAT/PAT-like"/>
</dbReference>
<comment type="cofactor">
    <cofactor evidence="1 6">
        <name>pyridoxal 5'-phosphate</name>
        <dbReference type="ChEBI" id="CHEBI:597326"/>
    </cofactor>
</comment>
<evidence type="ECO:0000256" key="3">
    <source>
        <dbReference type="ARBA" id="ARBA00022576"/>
    </source>
</evidence>
<dbReference type="PROSITE" id="PS00105">
    <property type="entry name" value="AA_TRANSFER_CLASS_1"/>
    <property type="match status" value="1"/>
</dbReference>
<dbReference type="EC" id="2.6.1.-" evidence="6"/>
<evidence type="ECO:0000313" key="9">
    <source>
        <dbReference type="EMBL" id="QBE48257.1"/>
    </source>
</evidence>
<accession>A0A4P6KD84</accession>
<protein>
    <recommendedName>
        <fullName evidence="6">Aminotransferase</fullName>
        <ecNumber evidence="6">2.6.1.-</ecNumber>
    </recommendedName>
</protein>
<keyword evidence="10" id="KW-1185">Reference proteome</keyword>
<dbReference type="OrthoDB" id="9763453at2"/>
<reference evidence="9 10" key="1">
    <citation type="submission" date="2019-02" db="EMBL/GenBank/DDBJ databases">
        <authorList>
            <person name="Sun L."/>
            <person name="Pan D."/>
            <person name="Wu X."/>
        </authorList>
    </citation>
    <scope>NUCLEOTIDE SEQUENCE [LARGE SCALE GENOMIC DNA]</scope>
    <source>
        <strain evidence="9 10">JW-1</strain>
    </source>
</reference>
<evidence type="ECO:0000256" key="1">
    <source>
        <dbReference type="ARBA" id="ARBA00001933"/>
    </source>
</evidence>
<proteinExistence type="inferred from homology"/>
<dbReference type="EMBL" id="CP035806">
    <property type="protein sequence ID" value="QBE48257.1"/>
    <property type="molecule type" value="Genomic_DNA"/>
</dbReference>
<gene>
    <name evidence="9" type="ORF">EVS81_04925</name>
</gene>
<sequence>MNQKLHHDPLDCPNNSNDTSQFESRLAPFSSSTRSRIPAFEVMRITEDIGSRRLAGQDIVSLCAGEPKPRPAPSRLKAAGYTGPLGLMSLREAICEHYRDWYDIELEPRTVALTTGSSGAFLLAFLAAFDAGHRVALAVPGYPAYRNILRTLGVEVVEITTGPSTRYQPTPEMLEKAVSEGGHIDGLILASPANPTGTMLSRVELSALVEWCRKRGTRVISDELYHGITFPESEDADSRGVTARELDADAIVINSFSKYWGMTGWRLGWAILPEDLLGSFEALASNFALSPPTPAQEFALSAFTPECYAERDAILAEFARARRLLLDEEAQLNWGPSAPSEGAFYYYSDLGSQCERFGDSVSYSRALLDKTGVAVVPGIDFDPQAGGRSVRLSYAAGVDAVADALERIVRFQNRG</sequence>
<dbReference type="InterPro" id="IPR015424">
    <property type="entry name" value="PyrdxlP-dep_Trfase"/>
</dbReference>
<dbReference type="InterPro" id="IPR015421">
    <property type="entry name" value="PyrdxlP-dep_Trfase_major"/>
</dbReference>
<feature type="region of interest" description="Disordered" evidence="7">
    <location>
        <begin position="1"/>
        <end position="29"/>
    </location>
</feature>
<dbReference type="Gene3D" id="3.40.640.10">
    <property type="entry name" value="Type I PLP-dependent aspartate aminotransferase-like (Major domain)"/>
    <property type="match status" value="1"/>
</dbReference>
<keyword evidence="4 6" id="KW-0808">Transferase</keyword>
<dbReference type="GO" id="GO:0008483">
    <property type="term" value="F:transaminase activity"/>
    <property type="evidence" value="ECO:0007669"/>
    <property type="project" value="UniProtKB-KW"/>
</dbReference>
<dbReference type="InterPro" id="IPR004839">
    <property type="entry name" value="Aminotransferase_I/II_large"/>
</dbReference>
<evidence type="ECO:0000256" key="7">
    <source>
        <dbReference type="SAM" id="MobiDB-lite"/>
    </source>
</evidence>